<keyword evidence="1" id="KW-0732">Signal</keyword>
<protein>
    <recommendedName>
        <fullName evidence="4">Secreted protein</fullName>
    </recommendedName>
</protein>
<keyword evidence="3" id="KW-1185">Reference proteome</keyword>
<proteinExistence type="predicted"/>
<sequence>MLNFQSKSIAHCTTACLIIFVYTSLALPQVSNPRPGTQTIAGVPRPLSLPNPQDQIKCDNLSSWIPGGPEGSIYCQTAEDFLYACKMRAGFGAFTGYNCRPREDPKDLESSINSKDKHWKASVPCIAYEVIRKSNGQKFMNCLVAGDYPHICDEPSQTLNGGTQCELVQGYQWNLQRIV</sequence>
<evidence type="ECO:0008006" key="4">
    <source>
        <dbReference type="Google" id="ProtNLM"/>
    </source>
</evidence>
<reference evidence="2" key="1">
    <citation type="submission" date="2013-11" db="EMBL/GenBank/DDBJ databases">
        <title>Genome sequence of the fusiform rust pathogen reveals effectors for host alternation and coevolution with pine.</title>
        <authorList>
            <consortium name="DOE Joint Genome Institute"/>
            <person name="Smith K."/>
            <person name="Pendleton A."/>
            <person name="Kubisiak T."/>
            <person name="Anderson C."/>
            <person name="Salamov A."/>
            <person name="Aerts A."/>
            <person name="Riley R."/>
            <person name="Clum A."/>
            <person name="Lindquist E."/>
            <person name="Ence D."/>
            <person name="Campbell M."/>
            <person name="Kronenberg Z."/>
            <person name="Feau N."/>
            <person name="Dhillon B."/>
            <person name="Hamelin R."/>
            <person name="Burleigh J."/>
            <person name="Smith J."/>
            <person name="Yandell M."/>
            <person name="Nelson C."/>
            <person name="Grigoriev I."/>
            <person name="Davis J."/>
        </authorList>
    </citation>
    <scope>NUCLEOTIDE SEQUENCE</scope>
    <source>
        <strain evidence="2">G11</strain>
    </source>
</reference>
<dbReference type="AlphaFoldDB" id="A0A9P6NCG9"/>
<accession>A0A9P6NCG9</accession>
<feature type="chain" id="PRO_5040163377" description="Secreted protein" evidence="1">
    <location>
        <begin position="27"/>
        <end position="179"/>
    </location>
</feature>
<evidence type="ECO:0000313" key="3">
    <source>
        <dbReference type="Proteomes" id="UP000886653"/>
    </source>
</evidence>
<name>A0A9P6NCG9_9BASI</name>
<dbReference type="Proteomes" id="UP000886653">
    <property type="component" value="Unassembled WGS sequence"/>
</dbReference>
<evidence type="ECO:0000313" key="2">
    <source>
        <dbReference type="EMBL" id="KAG0143579.1"/>
    </source>
</evidence>
<gene>
    <name evidence="2" type="ORF">CROQUDRAFT_96076</name>
</gene>
<evidence type="ECO:0000256" key="1">
    <source>
        <dbReference type="SAM" id="SignalP"/>
    </source>
</evidence>
<organism evidence="2 3">
    <name type="scientific">Cronartium quercuum f. sp. fusiforme G11</name>
    <dbReference type="NCBI Taxonomy" id="708437"/>
    <lineage>
        <taxon>Eukaryota</taxon>
        <taxon>Fungi</taxon>
        <taxon>Dikarya</taxon>
        <taxon>Basidiomycota</taxon>
        <taxon>Pucciniomycotina</taxon>
        <taxon>Pucciniomycetes</taxon>
        <taxon>Pucciniales</taxon>
        <taxon>Coleosporiaceae</taxon>
        <taxon>Cronartium</taxon>
    </lineage>
</organism>
<feature type="signal peptide" evidence="1">
    <location>
        <begin position="1"/>
        <end position="26"/>
    </location>
</feature>
<comment type="caution">
    <text evidence="2">The sequence shown here is derived from an EMBL/GenBank/DDBJ whole genome shotgun (WGS) entry which is preliminary data.</text>
</comment>
<dbReference type="EMBL" id="MU167315">
    <property type="protein sequence ID" value="KAG0143579.1"/>
    <property type="molecule type" value="Genomic_DNA"/>
</dbReference>